<sequence length="383" mass="44656">MQPPHPNLSTPSRKEAKADWSCLPPELLEQISERLNSEIYIFRFRSVCSWWRDCTPRYPNNHSSWELPEFPDSDEVFYVRRLSKQHIYLIKPPQHQQTLCPWLIRIGRDLNGNLHLWHPFDGCQSSLLFAPFYLARSLIDFNHLPVLDLEHKFRIHEADSPDRYVHDGKVIVATGKGGGKPLDLMTYDNFQELKILRYGVGSWKSIPTIERSLWGDICIFKGKLCVADKNGRTVMIESDYSVHLLANPVYGAEFKFLVVESECVSLLLVDCHGLTSADEDGIRFDVFRLDEKNKRWIKLRSLENRVLFMGDDCSFCVSASNLCIGNGNCIIYSRDYNFHSIEQVESRMRIFHLDQDRVSPLSDYPDYFKLFWPPPEWIVEHHS</sequence>
<dbReference type="AlphaFoldDB" id="A0AAV0ZGZ3"/>
<name>A0AAV0ZGZ3_VICFA</name>
<dbReference type="InterPro" id="IPR051304">
    <property type="entry name" value="SCF_F-box_domain"/>
</dbReference>
<dbReference type="PANTHER" id="PTHR47123:SF15">
    <property type="entry name" value="F-BOX PROTEIN SKIP23"/>
    <property type="match status" value="1"/>
</dbReference>
<evidence type="ECO:0000259" key="1">
    <source>
        <dbReference type="SMART" id="SM00256"/>
    </source>
</evidence>
<dbReference type="PANTHER" id="PTHR47123">
    <property type="entry name" value="F-BOX PROTEIN SKIP23"/>
    <property type="match status" value="1"/>
</dbReference>
<dbReference type="EMBL" id="OX451737">
    <property type="protein sequence ID" value="CAI8596154.1"/>
    <property type="molecule type" value="Genomic_DNA"/>
</dbReference>
<protein>
    <recommendedName>
        <fullName evidence="1">F-box domain-containing protein</fullName>
    </recommendedName>
</protein>
<keyword evidence="3" id="KW-1185">Reference proteome</keyword>
<gene>
    <name evidence="2" type="ORF">VFH_II021120</name>
</gene>
<dbReference type="InterPro" id="IPR005174">
    <property type="entry name" value="KIB1-4_b-propeller"/>
</dbReference>
<dbReference type="Proteomes" id="UP001157006">
    <property type="component" value="Chromosome 2"/>
</dbReference>
<accession>A0AAV0ZGZ3</accession>
<evidence type="ECO:0000313" key="2">
    <source>
        <dbReference type="EMBL" id="CAI8596154.1"/>
    </source>
</evidence>
<organism evidence="2 3">
    <name type="scientific">Vicia faba</name>
    <name type="common">Broad bean</name>
    <name type="synonym">Faba vulgaris</name>
    <dbReference type="NCBI Taxonomy" id="3906"/>
    <lineage>
        <taxon>Eukaryota</taxon>
        <taxon>Viridiplantae</taxon>
        <taxon>Streptophyta</taxon>
        <taxon>Embryophyta</taxon>
        <taxon>Tracheophyta</taxon>
        <taxon>Spermatophyta</taxon>
        <taxon>Magnoliopsida</taxon>
        <taxon>eudicotyledons</taxon>
        <taxon>Gunneridae</taxon>
        <taxon>Pentapetalae</taxon>
        <taxon>rosids</taxon>
        <taxon>fabids</taxon>
        <taxon>Fabales</taxon>
        <taxon>Fabaceae</taxon>
        <taxon>Papilionoideae</taxon>
        <taxon>50 kb inversion clade</taxon>
        <taxon>NPAAA clade</taxon>
        <taxon>Hologalegina</taxon>
        <taxon>IRL clade</taxon>
        <taxon>Fabeae</taxon>
        <taxon>Vicia</taxon>
    </lineage>
</organism>
<feature type="domain" description="F-box" evidence="1">
    <location>
        <begin position="23"/>
        <end position="63"/>
    </location>
</feature>
<dbReference type="InterPro" id="IPR001810">
    <property type="entry name" value="F-box_dom"/>
</dbReference>
<evidence type="ECO:0000313" key="3">
    <source>
        <dbReference type="Proteomes" id="UP001157006"/>
    </source>
</evidence>
<proteinExistence type="predicted"/>
<dbReference type="Gene3D" id="1.20.1280.50">
    <property type="match status" value="1"/>
</dbReference>
<dbReference type="Pfam" id="PF03478">
    <property type="entry name" value="Beta-prop_KIB1-4"/>
    <property type="match status" value="1"/>
</dbReference>
<dbReference type="SMART" id="SM00256">
    <property type="entry name" value="FBOX"/>
    <property type="match status" value="1"/>
</dbReference>
<reference evidence="2 3" key="1">
    <citation type="submission" date="2023-01" db="EMBL/GenBank/DDBJ databases">
        <authorList>
            <person name="Kreplak J."/>
        </authorList>
    </citation>
    <scope>NUCLEOTIDE SEQUENCE [LARGE SCALE GENOMIC DNA]</scope>
</reference>